<dbReference type="AlphaFoldDB" id="X1GH11"/>
<sequence length="43" mass="4783">YAPAPNNAIGIPNTSEYWLVFTDSQFPIGPHNAYCPVNFTQVK</sequence>
<proteinExistence type="predicted"/>
<comment type="caution">
    <text evidence="1">The sequence shown here is derived from an EMBL/GenBank/DDBJ whole genome shotgun (WGS) entry which is preliminary data.</text>
</comment>
<name>X1GH11_9ZZZZ</name>
<reference evidence="1" key="1">
    <citation type="journal article" date="2014" name="Front. Microbiol.">
        <title>High frequency of phylogenetically diverse reductive dehalogenase-homologous genes in deep subseafloor sedimentary metagenomes.</title>
        <authorList>
            <person name="Kawai M."/>
            <person name="Futagami T."/>
            <person name="Toyoda A."/>
            <person name="Takaki Y."/>
            <person name="Nishi S."/>
            <person name="Hori S."/>
            <person name="Arai W."/>
            <person name="Tsubouchi T."/>
            <person name="Morono Y."/>
            <person name="Uchiyama I."/>
            <person name="Ito T."/>
            <person name="Fujiyama A."/>
            <person name="Inagaki F."/>
            <person name="Takami H."/>
        </authorList>
    </citation>
    <scope>NUCLEOTIDE SEQUENCE</scope>
    <source>
        <strain evidence="1">Expedition CK06-06</strain>
    </source>
</reference>
<evidence type="ECO:0000313" key="1">
    <source>
        <dbReference type="EMBL" id="GAH57206.1"/>
    </source>
</evidence>
<protein>
    <submittedName>
        <fullName evidence="1">Uncharacterized protein</fullName>
    </submittedName>
</protein>
<dbReference type="EMBL" id="BARU01017173">
    <property type="protein sequence ID" value="GAH57206.1"/>
    <property type="molecule type" value="Genomic_DNA"/>
</dbReference>
<gene>
    <name evidence="1" type="ORF">S03H2_28504</name>
</gene>
<accession>X1GH11</accession>
<feature type="non-terminal residue" evidence="1">
    <location>
        <position position="1"/>
    </location>
</feature>
<organism evidence="1">
    <name type="scientific">marine sediment metagenome</name>
    <dbReference type="NCBI Taxonomy" id="412755"/>
    <lineage>
        <taxon>unclassified sequences</taxon>
        <taxon>metagenomes</taxon>
        <taxon>ecological metagenomes</taxon>
    </lineage>
</organism>